<keyword evidence="8" id="KW-0732">Signal</keyword>
<feature type="signal peptide" evidence="8">
    <location>
        <begin position="1"/>
        <end position="21"/>
    </location>
</feature>
<dbReference type="GO" id="GO:0009055">
    <property type="term" value="F:electron transfer activity"/>
    <property type="evidence" value="ECO:0007669"/>
    <property type="project" value="InterPro"/>
</dbReference>
<dbReference type="Proteomes" id="UP000430692">
    <property type="component" value="Unassembled WGS sequence"/>
</dbReference>
<evidence type="ECO:0000256" key="3">
    <source>
        <dbReference type="ARBA" id="ARBA00022723"/>
    </source>
</evidence>
<dbReference type="PROSITE" id="PS51007">
    <property type="entry name" value="CYTC"/>
    <property type="match status" value="1"/>
</dbReference>
<dbReference type="RefSeq" id="WP_160799448.1">
    <property type="nucleotide sequence ID" value="NZ_WUUL01000001.1"/>
</dbReference>
<dbReference type="Pfam" id="PF13442">
    <property type="entry name" value="Cytochrome_CBB3"/>
    <property type="match status" value="1"/>
</dbReference>
<dbReference type="PANTHER" id="PTHR37823:SF4">
    <property type="entry name" value="MENAQUINOL-CYTOCHROME C REDUCTASE CYTOCHROME B_C SUBUNIT"/>
    <property type="match status" value="1"/>
</dbReference>
<dbReference type="InterPro" id="IPR009056">
    <property type="entry name" value="Cyt_c-like_dom"/>
</dbReference>
<proteinExistence type="predicted"/>
<name>A0A6I4VV73_9BACL</name>
<evidence type="ECO:0000256" key="4">
    <source>
        <dbReference type="ARBA" id="ARBA00022982"/>
    </source>
</evidence>
<dbReference type="InterPro" id="IPR012218">
    <property type="entry name" value="Cyt_c_BACSU-c550-type"/>
</dbReference>
<keyword evidence="3 7" id="KW-0479">Metal-binding</keyword>
<keyword evidence="5 7" id="KW-0408">Iron</keyword>
<evidence type="ECO:0000256" key="2">
    <source>
        <dbReference type="ARBA" id="ARBA00022617"/>
    </source>
</evidence>
<protein>
    <submittedName>
        <fullName evidence="10">C-type cytochrome</fullName>
    </submittedName>
</protein>
<feature type="binding site" description="axial binding residue" evidence="7">
    <location>
        <position position="53"/>
    </location>
    <ligand>
        <name>heme c</name>
        <dbReference type="ChEBI" id="CHEBI:61717"/>
    </ligand>
    <ligandPart>
        <name>Fe</name>
        <dbReference type="ChEBI" id="CHEBI:18248"/>
    </ligandPart>
</feature>
<feature type="binding site" description="covalent" evidence="6">
    <location>
        <position position="49"/>
    </location>
    <ligand>
        <name>heme c</name>
        <dbReference type="ChEBI" id="CHEBI:61717"/>
    </ligand>
</feature>
<dbReference type="SUPFAM" id="SSF46626">
    <property type="entry name" value="Cytochrome c"/>
    <property type="match status" value="1"/>
</dbReference>
<keyword evidence="1" id="KW-0813">Transport</keyword>
<feature type="chain" id="PRO_5039083996" evidence="8">
    <location>
        <begin position="22"/>
        <end position="110"/>
    </location>
</feature>
<accession>A0A6I4VV73</accession>
<dbReference type="GO" id="GO:0020037">
    <property type="term" value="F:heme binding"/>
    <property type="evidence" value="ECO:0007669"/>
    <property type="project" value="InterPro"/>
</dbReference>
<keyword evidence="4" id="KW-0249">Electron transport</keyword>
<evidence type="ECO:0000259" key="9">
    <source>
        <dbReference type="PROSITE" id="PS51007"/>
    </source>
</evidence>
<gene>
    <name evidence="10" type="ORF">GSM42_01375</name>
</gene>
<dbReference type="Gene3D" id="1.10.760.10">
    <property type="entry name" value="Cytochrome c-like domain"/>
    <property type="match status" value="1"/>
</dbReference>
<evidence type="ECO:0000313" key="10">
    <source>
        <dbReference type="EMBL" id="MXQ52424.1"/>
    </source>
</evidence>
<feature type="binding site" description="covalent" evidence="6">
    <location>
        <position position="52"/>
    </location>
    <ligand>
        <name>heme c</name>
        <dbReference type="ChEBI" id="CHEBI:61717"/>
    </ligand>
</feature>
<keyword evidence="2 6" id="KW-0349">Heme</keyword>
<dbReference type="AlphaFoldDB" id="A0A6I4VV73"/>
<sequence>MKKRWLIIPIASLFLVLSACNTSSNKSGDQQQKSSPQLSAEETLFQNHCATCHGGNLEGAFGPALQQTGKKYSKEQILEIIKNGKGSMPSQSFIPEADQEKLATWLSDKK</sequence>
<organism evidence="10 11">
    <name type="scientific">Shimazuella alba</name>
    <dbReference type="NCBI Taxonomy" id="2690964"/>
    <lineage>
        <taxon>Bacteria</taxon>
        <taxon>Bacillati</taxon>
        <taxon>Bacillota</taxon>
        <taxon>Bacilli</taxon>
        <taxon>Bacillales</taxon>
        <taxon>Thermoactinomycetaceae</taxon>
        <taxon>Shimazuella</taxon>
    </lineage>
</organism>
<feature type="domain" description="Cytochrome c" evidence="9">
    <location>
        <begin position="36"/>
        <end position="110"/>
    </location>
</feature>
<evidence type="ECO:0000313" key="11">
    <source>
        <dbReference type="Proteomes" id="UP000430692"/>
    </source>
</evidence>
<dbReference type="PROSITE" id="PS51257">
    <property type="entry name" value="PROKAR_LIPOPROTEIN"/>
    <property type="match status" value="1"/>
</dbReference>
<dbReference type="EMBL" id="WUUL01000001">
    <property type="protein sequence ID" value="MXQ52424.1"/>
    <property type="molecule type" value="Genomic_DNA"/>
</dbReference>
<reference evidence="10 11" key="1">
    <citation type="submission" date="2019-12" db="EMBL/GenBank/DDBJ databases">
        <title>Whole-genome analyses of novel actinobacteria.</title>
        <authorList>
            <person name="Sahin N."/>
            <person name="Saygin H."/>
        </authorList>
    </citation>
    <scope>NUCLEOTIDE SEQUENCE [LARGE SCALE GENOMIC DNA]</scope>
    <source>
        <strain evidence="10 11">KC615</strain>
    </source>
</reference>
<dbReference type="PANTHER" id="PTHR37823">
    <property type="entry name" value="CYTOCHROME C-553-LIKE"/>
    <property type="match status" value="1"/>
</dbReference>
<evidence type="ECO:0000256" key="8">
    <source>
        <dbReference type="SAM" id="SignalP"/>
    </source>
</evidence>
<comment type="caution">
    <text evidence="10">The sequence shown here is derived from an EMBL/GenBank/DDBJ whole genome shotgun (WGS) entry which is preliminary data.</text>
</comment>
<evidence type="ECO:0000256" key="6">
    <source>
        <dbReference type="PIRSR" id="PIRSR000025-1"/>
    </source>
</evidence>
<comment type="PTM">
    <text evidence="6">Binds 1 heme c group covalently per subunit.</text>
</comment>
<evidence type="ECO:0000256" key="5">
    <source>
        <dbReference type="ARBA" id="ARBA00023004"/>
    </source>
</evidence>
<feature type="binding site" description="axial binding residue" evidence="7">
    <location>
        <position position="88"/>
    </location>
    <ligand>
        <name>heme c</name>
        <dbReference type="ChEBI" id="CHEBI:61717"/>
    </ligand>
    <ligandPart>
        <name>Fe</name>
        <dbReference type="ChEBI" id="CHEBI:18248"/>
    </ligandPart>
</feature>
<dbReference type="InterPro" id="IPR036909">
    <property type="entry name" value="Cyt_c-like_dom_sf"/>
</dbReference>
<evidence type="ECO:0000256" key="7">
    <source>
        <dbReference type="PIRSR" id="PIRSR000025-2"/>
    </source>
</evidence>
<dbReference type="GO" id="GO:0005506">
    <property type="term" value="F:iron ion binding"/>
    <property type="evidence" value="ECO:0007669"/>
    <property type="project" value="InterPro"/>
</dbReference>
<dbReference type="InterPro" id="IPR051811">
    <property type="entry name" value="Cytochrome_c550/c551-like"/>
</dbReference>
<dbReference type="GO" id="GO:0016020">
    <property type="term" value="C:membrane"/>
    <property type="evidence" value="ECO:0007669"/>
    <property type="project" value="InterPro"/>
</dbReference>
<dbReference type="PIRSF" id="PIRSF000025">
    <property type="entry name" value="Cytc_Bsub_c550"/>
    <property type="match status" value="1"/>
</dbReference>
<keyword evidence="11" id="KW-1185">Reference proteome</keyword>
<evidence type="ECO:0000256" key="1">
    <source>
        <dbReference type="ARBA" id="ARBA00022448"/>
    </source>
</evidence>